<evidence type="ECO:0000256" key="1">
    <source>
        <dbReference type="SAM" id="MobiDB-lite"/>
    </source>
</evidence>
<feature type="compositionally biased region" description="Polar residues" evidence="1">
    <location>
        <begin position="49"/>
        <end position="63"/>
    </location>
</feature>
<evidence type="ECO:0000313" key="3">
    <source>
        <dbReference type="Proteomes" id="UP000198729"/>
    </source>
</evidence>
<dbReference type="EMBL" id="FMWO01000032">
    <property type="protein sequence ID" value="SCZ84816.1"/>
    <property type="molecule type" value="Genomic_DNA"/>
</dbReference>
<accession>A0A1G5SC90</accession>
<proteinExistence type="predicted"/>
<dbReference type="Proteomes" id="UP000198729">
    <property type="component" value="Unassembled WGS sequence"/>
</dbReference>
<feature type="region of interest" description="Disordered" evidence="1">
    <location>
        <begin position="32"/>
        <end position="63"/>
    </location>
</feature>
<gene>
    <name evidence="2" type="ORF">NSMM_260112</name>
</gene>
<dbReference type="AlphaFoldDB" id="A0A1G5SC90"/>
<reference evidence="2 3" key="1">
    <citation type="submission" date="2016-10" db="EMBL/GenBank/DDBJ databases">
        <authorList>
            <person name="de Groot N.N."/>
        </authorList>
    </citation>
    <scope>NUCLEOTIDE SEQUENCE [LARGE SCALE GENOMIC DNA]</scope>
    <source>
        <strain evidence="2">1</strain>
    </source>
</reference>
<organism evidence="2 3">
    <name type="scientific">Nitrosomonas mobilis</name>
    <dbReference type="NCBI Taxonomy" id="51642"/>
    <lineage>
        <taxon>Bacteria</taxon>
        <taxon>Pseudomonadati</taxon>
        <taxon>Pseudomonadota</taxon>
        <taxon>Betaproteobacteria</taxon>
        <taxon>Nitrosomonadales</taxon>
        <taxon>Nitrosomonadaceae</taxon>
        <taxon>Nitrosomonas</taxon>
    </lineage>
</organism>
<evidence type="ECO:0000313" key="2">
    <source>
        <dbReference type="EMBL" id="SCZ84816.1"/>
    </source>
</evidence>
<name>A0A1G5SC90_9PROT</name>
<keyword evidence="3" id="KW-1185">Reference proteome</keyword>
<protein>
    <submittedName>
        <fullName evidence="2">Uncharacterized protein</fullName>
    </submittedName>
</protein>
<sequence>MQPWHYSARSARPTSRARIETRIGFDVDGVELAAPGQPAGRGLKHIKTPKSNQHQNRSTRPSN</sequence>